<accession>A0ABX5EDY3</accession>
<organism evidence="1 2">
    <name type="scientific">Isoptericola halotolerans</name>
    <dbReference type="NCBI Taxonomy" id="300560"/>
    <lineage>
        <taxon>Bacteria</taxon>
        <taxon>Bacillati</taxon>
        <taxon>Actinomycetota</taxon>
        <taxon>Actinomycetes</taxon>
        <taxon>Micrococcales</taxon>
        <taxon>Promicromonosporaceae</taxon>
        <taxon>Isoptericola</taxon>
    </lineage>
</organism>
<protein>
    <submittedName>
        <fullName evidence="1">Uncharacterized protein</fullName>
    </submittedName>
</protein>
<dbReference type="Proteomes" id="UP000239895">
    <property type="component" value="Unassembled WGS sequence"/>
</dbReference>
<evidence type="ECO:0000313" key="1">
    <source>
        <dbReference type="EMBL" id="PRZ04036.1"/>
    </source>
</evidence>
<dbReference type="EMBL" id="PVTX01000011">
    <property type="protein sequence ID" value="PRZ04036.1"/>
    <property type="molecule type" value="Genomic_DNA"/>
</dbReference>
<comment type="caution">
    <text evidence="1">The sequence shown here is derived from an EMBL/GenBank/DDBJ whole genome shotgun (WGS) entry which is preliminary data.</text>
</comment>
<keyword evidence="2" id="KW-1185">Reference proteome</keyword>
<sequence length="135" mass="13982">MRRWLPLRLAVVAVVVGAAVLTALLVRQHEDPRSEDLVLHSYQGGPAGAEPAGDSAPGWVLGEDGRLAVYAAGSSSCPWTPTSVTAEGDLVTVRLETDDEGPCTADLVYTTHVVALPAGVDPGALEVELELAGRG</sequence>
<evidence type="ECO:0000313" key="2">
    <source>
        <dbReference type="Proteomes" id="UP000239895"/>
    </source>
</evidence>
<name>A0ABX5EDY3_9MICO</name>
<proteinExistence type="predicted"/>
<reference evidence="1 2" key="1">
    <citation type="submission" date="2018-03" db="EMBL/GenBank/DDBJ databases">
        <title>Comparative analysis of microorganisms from saline springs in Andes Mountain Range, Colombia.</title>
        <authorList>
            <person name="Rubin E."/>
        </authorList>
    </citation>
    <scope>NUCLEOTIDE SEQUENCE [LARGE SCALE GENOMIC DNA]</scope>
    <source>
        <strain evidence="1 2">CG 23</strain>
    </source>
</reference>
<gene>
    <name evidence="1" type="ORF">BCL65_11170</name>
</gene>